<dbReference type="InterPro" id="IPR049453">
    <property type="entry name" value="Memb_transporter_dom"/>
</dbReference>
<keyword evidence="4 5" id="KW-0472">Membrane</keyword>
<comment type="subcellular location">
    <subcellularLocation>
        <location evidence="1">Membrane</location>
        <topology evidence="1">Multi-pass membrane protein</topology>
    </subcellularLocation>
</comment>
<dbReference type="GO" id="GO:0016020">
    <property type="term" value="C:membrane"/>
    <property type="evidence" value="ECO:0007669"/>
    <property type="project" value="UniProtKB-SubCell"/>
</dbReference>
<reference evidence="7" key="1">
    <citation type="submission" date="2023-07" db="EMBL/GenBank/DDBJ databases">
        <title>Sequencing the genomes of 1000 actinobacteria strains.</title>
        <authorList>
            <person name="Klenk H.-P."/>
        </authorList>
    </citation>
    <scope>NUCLEOTIDE SEQUENCE</scope>
    <source>
        <strain evidence="7">DSM 13988</strain>
    </source>
</reference>
<feature type="transmembrane region" description="Helical" evidence="5">
    <location>
        <begin position="113"/>
        <end position="132"/>
    </location>
</feature>
<gene>
    <name evidence="7" type="ORF">J2S35_000890</name>
</gene>
<evidence type="ECO:0000256" key="1">
    <source>
        <dbReference type="ARBA" id="ARBA00004141"/>
    </source>
</evidence>
<dbReference type="Proteomes" id="UP001247307">
    <property type="component" value="Unassembled WGS sequence"/>
</dbReference>
<keyword evidence="2 5" id="KW-0812">Transmembrane</keyword>
<sequence>MHPSTADATAPRSEGFLASVHRAPEAARRWAAQGVRRMQRGFMPAVQMTICAVSAYFFAHMVLGHSGPLFAATSSLIALGFGVDSHISRVIEVSAGCTLGILIGELLHTVAGTGLWVAALVLMISILLARFLDPSSILTTQMGLQSLLVILLPAPDGGPFTRSLDAVVGGTFALIIVALWPQDPRKQSHSEVRDALNEFAGVLRECAGALAYADSRMAWHALIRARGMQPTLDKLNKAVAQAREISRISPLYLRHRTEIQELRESLNYLDLAIRNARIFARRLSSAITHASMPPETEGELSHIIELTAESVEALALGLGEASAGVRNRQMRRARLGLNDVASRLSPEQLGIRSLEGETLVLILRPMIVDLLEASGLSHDEAREHLPDLPPAP</sequence>
<evidence type="ECO:0000256" key="4">
    <source>
        <dbReference type="ARBA" id="ARBA00023136"/>
    </source>
</evidence>
<dbReference type="Pfam" id="PF13515">
    <property type="entry name" value="FUSC_2"/>
    <property type="match status" value="1"/>
</dbReference>
<evidence type="ECO:0000256" key="3">
    <source>
        <dbReference type="ARBA" id="ARBA00022989"/>
    </source>
</evidence>
<dbReference type="RefSeq" id="WP_309850296.1">
    <property type="nucleotide sequence ID" value="NZ_BAAAIU010000023.1"/>
</dbReference>
<name>A0AAE3YGW8_9MICC</name>
<organism evidence="7 8">
    <name type="scientific">Falsarthrobacter nasiphocae</name>
    <dbReference type="NCBI Taxonomy" id="189863"/>
    <lineage>
        <taxon>Bacteria</taxon>
        <taxon>Bacillati</taxon>
        <taxon>Actinomycetota</taxon>
        <taxon>Actinomycetes</taxon>
        <taxon>Micrococcales</taxon>
        <taxon>Micrococcaceae</taxon>
        <taxon>Falsarthrobacter</taxon>
    </lineage>
</organism>
<keyword evidence="8" id="KW-1185">Reference proteome</keyword>
<comment type="caution">
    <text evidence="7">The sequence shown here is derived from an EMBL/GenBank/DDBJ whole genome shotgun (WGS) entry which is preliminary data.</text>
</comment>
<evidence type="ECO:0000256" key="5">
    <source>
        <dbReference type="SAM" id="Phobius"/>
    </source>
</evidence>
<feature type="transmembrane region" description="Helical" evidence="5">
    <location>
        <begin position="41"/>
        <end position="59"/>
    </location>
</feature>
<keyword evidence="3 5" id="KW-1133">Transmembrane helix</keyword>
<dbReference type="EMBL" id="JAVDUI010000001">
    <property type="protein sequence ID" value="MDR6891950.1"/>
    <property type="molecule type" value="Genomic_DNA"/>
</dbReference>
<feature type="domain" description="Integral membrane bound transporter" evidence="6">
    <location>
        <begin position="55"/>
        <end position="176"/>
    </location>
</feature>
<proteinExistence type="predicted"/>
<dbReference type="AlphaFoldDB" id="A0AAE3YGW8"/>
<evidence type="ECO:0000259" key="6">
    <source>
        <dbReference type="Pfam" id="PF13515"/>
    </source>
</evidence>
<evidence type="ECO:0000313" key="8">
    <source>
        <dbReference type="Proteomes" id="UP001247307"/>
    </source>
</evidence>
<evidence type="ECO:0000256" key="2">
    <source>
        <dbReference type="ARBA" id="ARBA00022692"/>
    </source>
</evidence>
<accession>A0AAE3YGW8</accession>
<evidence type="ECO:0000313" key="7">
    <source>
        <dbReference type="EMBL" id="MDR6891950.1"/>
    </source>
</evidence>
<protein>
    <submittedName>
        <fullName evidence="7">Uncharacterized membrane protein YgaE (UPF0421/DUF939 family)</fullName>
    </submittedName>
</protein>